<evidence type="ECO:0000256" key="1">
    <source>
        <dbReference type="SAM" id="MobiDB-lite"/>
    </source>
</evidence>
<dbReference type="RefSeq" id="WP_120677377.1">
    <property type="nucleotide sequence ID" value="NZ_RBAL01000004.1"/>
</dbReference>
<dbReference type="Pfam" id="PF19749">
    <property type="entry name" value="DUF6236"/>
    <property type="match status" value="1"/>
</dbReference>
<dbReference type="Proteomes" id="UP000272474">
    <property type="component" value="Unassembled WGS sequence"/>
</dbReference>
<protein>
    <submittedName>
        <fullName evidence="2">Uncharacterized protein</fullName>
    </submittedName>
</protein>
<comment type="caution">
    <text evidence="2">The sequence shown here is derived from an EMBL/GenBank/DDBJ whole genome shotgun (WGS) entry which is preliminary data.</text>
</comment>
<accession>A0A3A9Z674</accession>
<dbReference type="EMBL" id="RBAL01000004">
    <property type="protein sequence ID" value="RKN43815.1"/>
    <property type="molecule type" value="Genomic_DNA"/>
</dbReference>
<name>A0A3A9Z674_9ACTN</name>
<dbReference type="OrthoDB" id="9115306at2"/>
<evidence type="ECO:0000313" key="3">
    <source>
        <dbReference type="Proteomes" id="UP000272474"/>
    </source>
</evidence>
<feature type="region of interest" description="Disordered" evidence="1">
    <location>
        <begin position="236"/>
        <end position="260"/>
    </location>
</feature>
<dbReference type="InterPro" id="IPR046203">
    <property type="entry name" value="DUF6236"/>
</dbReference>
<evidence type="ECO:0000313" key="2">
    <source>
        <dbReference type="EMBL" id="RKN43815.1"/>
    </source>
</evidence>
<organism evidence="2 3">
    <name type="scientific">Streptomyces hoynatensis</name>
    <dbReference type="NCBI Taxonomy" id="1141874"/>
    <lineage>
        <taxon>Bacteria</taxon>
        <taxon>Bacillati</taxon>
        <taxon>Actinomycetota</taxon>
        <taxon>Actinomycetes</taxon>
        <taxon>Kitasatosporales</taxon>
        <taxon>Streptomycetaceae</taxon>
        <taxon>Streptomyces</taxon>
    </lineage>
</organism>
<keyword evidence="3" id="KW-1185">Reference proteome</keyword>
<reference evidence="2 3" key="1">
    <citation type="journal article" date="2014" name="Int. J. Syst. Evol. Microbiol.">
        <title>Streptomyces hoynatensis sp. nov., isolated from deep marine sediment.</title>
        <authorList>
            <person name="Veyisoglu A."/>
            <person name="Sahin N."/>
        </authorList>
    </citation>
    <scope>NUCLEOTIDE SEQUENCE [LARGE SCALE GENOMIC DNA]</scope>
    <source>
        <strain evidence="2 3">KCTC 29097</strain>
    </source>
</reference>
<gene>
    <name evidence="2" type="ORF">D7294_08855</name>
</gene>
<proteinExistence type="predicted"/>
<sequence>MSDVALYFPYVNLPGDAWVKAAALHWPQLGRIRPQDYADVRDSDTVRRLRDECGFVLDVRPGLRGGSWVGEEVLTRADPEEAGRAHRWLSTEEQVDALFYDFLDRHRQELIPRYGAGALGVASLRTWDIHDGPLPLDPRLQRVDPAKISAGLTRRLAEAGLLVSRSYQWRRASDGRVLYASDLAMHRSLARVYLAVLADVVARENGMTPVTDQALMCALPSGWTIDAMARVLLAEGPEGPADDGESGGSDGAEGGEGVAGGRPDHGQVFAVLALQTVLPRDLDLVPVERIVEARRRLLPELMAYREFLDSLTPDFVEISLVPDPEVRAARLRNRVEREIARPLETMERELGRLGLQPVRAVLSLQSLAPPAALGVLAGALHLPPVVTGAGVAAGCLVGAANGALDQRRQTLAGHPAGYLLHLRHELGPSDTVARIRSAMRRATHRRGPRR</sequence>
<dbReference type="AlphaFoldDB" id="A0A3A9Z674"/>
<feature type="compositionally biased region" description="Gly residues" evidence="1">
    <location>
        <begin position="246"/>
        <end position="260"/>
    </location>
</feature>